<feature type="domain" description="Peptidase S11 D-alanyl-D-alanine carboxypeptidase A N-terminal" evidence="10">
    <location>
        <begin position="35"/>
        <end position="243"/>
    </location>
</feature>
<comment type="similarity">
    <text evidence="1 9">Belongs to the peptidase S11 family.</text>
</comment>
<keyword evidence="2" id="KW-0732">Signal</keyword>
<evidence type="ECO:0000256" key="3">
    <source>
        <dbReference type="ARBA" id="ARBA00022801"/>
    </source>
</evidence>
<dbReference type="Pfam" id="PF01471">
    <property type="entry name" value="PG_binding_1"/>
    <property type="match status" value="2"/>
</dbReference>
<proteinExistence type="inferred from homology"/>
<dbReference type="GO" id="GO:0008800">
    <property type="term" value="F:beta-lactamase activity"/>
    <property type="evidence" value="ECO:0007669"/>
    <property type="project" value="InterPro"/>
</dbReference>
<gene>
    <name evidence="12" type="ORF">HS096_04580</name>
</gene>
<feature type="binding site" evidence="8">
    <location>
        <position position="226"/>
    </location>
    <ligand>
        <name>substrate</name>
    </ligand>
</feature>
<evidence type="ECO:0000313" key="13">
    <source>
        <dbReference type="Proteomes" id="UP000710385"/>
    </source>
</evidence>
<dbReference type="SUPFAM" id="SSF47090">
    <property type="entry name" value="PGBD-like"/>
    <property type="match status" value="2"/>
</dbReference>
<feature type="active site" description="Acyl-ester intermediate" evidence="7">
    <location>
        <position position="62"/>
    </location>
</feature>
<dbReference type="InterPro" id="IPR002477">
    <property type="entry name" value="Peptidoglycan-bd-like"/>
</dbReference>
<comment type="caution">
    <text evidence="12">The sequence shown here is derived from an EMBL/GenBank/DDBJ whole genome shotgun (WGS) entry which is preliminary data.</text>
</comment>
<dbReference type="GO" id="GO:0006508">
    <property type="term" value="P:proteolysis"/>
    <property type="evidence" value="ECO:0007669"/>
    <property type="project" value="InterPro"/>
</dbReference>
<dbReference type="GO" id="GO:0046677">
    <property type="term" value="P:response to antibiotic"/>
    <property type="evidence" value="ECO:0007669"/>
    <property type="project" value="InterPro"/>
</dbReference>
<evidence type="ECO:0000256" key="5">
    <source>
        <dbReference type="ARBA" id="ARBA00022984"/>
    </source>
</evidence>
<dbReference type="Gene3D" id="1.10.101.10">
    <property type="entry name" value="PGBD-like superfamily/PGBD"/>
    <property type="match status" value="2"/>
</dbReference>
<dbReference type="InterPro" id="IPR036365">
    <property type="entry name" value="PGBD-like_sf"/>
</dbReference>
<dbReference type="Proteomes" id="UP000710385">
    <property type="component" value="Unassembled WGS sequence"/>
</dbReference>
<dbReference type="PRINTS" id="PR00725">
    <property type="entry name" value="DADACBPTASE1"/>
</dbReference>
<evidence type="ECO:0000256" key="4">
    <source>
        <dbReference type="ARBA" id="ARBA00022960"/>
    </source>
</evidence>
<keyword evidence="5" id="KW-0573">Peptidoglycan synthesis</keyword>
<evidence type="ECO:0000259" key="11">
    <source>
        <dbReference type="Pfam" id="PF01471"/>
    </source>
</evidence>
<name>A0A928TUL3_UNCKA</name>
<evidence type="ECO:0000256" key="7">
    <source>
        <dbReference type="PIRSR" id="PIRSR618044-1"/>
    </source>
</evidence>
<dbReference type="SUPFAM" id="SSF56601">
    <property type="entry name" value="beta-lactamase/transpeptidase-like"/>
    <property type="match status" value="1"/>
</dbReference>
<evidence type="ECO:0000256" key="6">
    <source>
        <dbReference type="ARBA" id="ARBA00023316"/>
    </source>
</evidence>
<dbReference type="Gene3D" id="3.40.710.10">
    <property type="entry name" value="DD-peptidase/beta-lactamase superfamily"/>
    <property type="match status" value="1"/>
</dbReference>
<dbReference type="InterPro" id="IPR018044">
    <property type="entry name" value="Peptidase_S11"/>
</dbReference>
<evidence type="ECO:0000256" key="2">
    <source>
        <dbReference type="ARBA" id="ARBA00022729"/>
    </source>
</evidence>
<feature type="domain" description="Peptidoglycan binding-like" evidence="11">
    <location>
        <begin position="302"/>
        <end position="351"/>
    </location>
</feature>
<dbReference type="Pfam" id="PF00768">
    <property type="entry name" value="Peptidase_S11"/>
    <property type="match status" value="1"/>
</dbReference>
<dbReference type="GO" id="GO:0030655">
    <property type="term" value="P:beta-lactam antibiotic catabolic process"/>
    <property type="evidence" value="ECO:0007669"/>
    <property type="project" value="InterPro"/>
</dbReference>
<keyword evidence="4" id="KW-0133">Cell shape</keyword>
<feature type="domain" description="Peptidoglycan binding-like" evidence="11">
    <location>
        <begin position="402"/>
        <end position="464"/>
    </location>
</feature>
<protein>
    <submittedName>
        <fullName evidence="12">Peptidoglycan-binding protein</fullName>
    </submittedName>
</protein>
<organism evidence="12 13">
    <name type="scientific">candidate division WWE3 bacterium</name>
    <dbReference type="NCBI Taxonomy" id="2053526"/>
    <lineage>
        <taxon>Bacteria</taxon>
        <taxon>Katanobacteria</taxon>
    </lineage>
</organism>
<dbReference type="PANTHER" id="PTHR35333:SF3">
    <property type="entry name" value="BETA-LACTAMASE-TYPE TRANSPEPTIDASE FOLD CONTAINING PROTEIN"/>
    <property type="match status" value="1"/>
</dbReference>
<dbReference type="AlphaFoldDB" id="A0A928TUL3"/>
<dbReference type="GO" id="GO:0008360">
    <property type="term" value="P:regulation of cell shape"/>
    <property type="evidence" value="ECO:0007669"/>
    <property type="project" value="UniProtKB-KW"/>
</dbReference>
<evidence type="ECO:0000256" key="8">
    <source>
        <dbReference type="PIRSR" id="PIRSR618044-2"/>
    </source>
</evidence>
<sequence>MFGSAAFGAPAFAASVSIPQLKAGAADPPLDTASLAAVIVVDTASGKTLYKMNPDKQWPAASLTKLMTARVFTSTPTNWNATGNILNSDEVGGGRLRVPVGTTMSIRDLLYSAIVGSANNAANALARLYNGKGANAFVQSMNEFAAAFGLNRTKFYDASGMNPANTVTAYDVAVLLQETARSEETVKAMMTAQYSFATRSPVERKNIKNTNDLLFIEPEVLVSAGKTGYLEESRYNYAVRVKPSDTSAMNGGELVVVIFGAPSRPDSVHAAVILAKWAWENFEWKSLDAPVKLGGNYLMGDRNEDIRELQKFLNAEGVNIAKRGPGSPGQETAFFGALTRDALKRFQEAHRTDILDPYGHTEASGYLDFATRAFIHEYKPKPEPAASAGILSRPLSPGDISEEVRILQEILSRDPDVYPERLVTGFYGPLTIQAVQRFQMKHSIVTTAGAPGYGYVGPGTRAKLNQLYGGVGSR</sequence>
<dbReference type="GO" id="GO:0009002">
    <property type="term" value="F:serine-type D-Ala-D-Ala carboxypeptidase activity"/>
    <property type="evidence" value="ECO:0007669"/>
    <property type="project" value="InterPro"/>
</dbReference>
<keyword evidence="6" id="KW-0961">Cell wall biogenesis/degradation</keyword>
<dbReference type="PANTHER" id="PTHR35333">
    <property type="entry name" value="BETA-LACTAMASE"/>
    <property type="match status" value="1"/>
</dbReference>
<dbReference type="InterPro" id="IPR012338">
    <property type="entry name" value="Beta-lactam/transpept-like"/>
</dbReference>
<accession>A0A928TUL3</accession>
<evidence type="ECO:0000256" key="1">
    <source>
        <dbReference type="ARBA" id="ARBA00007164"/>
    </source>
</evidence>
<keyword evidence="3" id="KW-0378">Hydrolase</keyword>
<dbReference type="InterPro" id="IPR000871">
    <property type="entry name" value="Beta-lactam_class-A"/>
</dbReference>
<evidence type="ECO:0000259" key="10">
    <source>
        <dbReference type="Pfam" id="PF00768"/>
    </source>
</evidence>
<reference evidence="12" key="1">
    <citation type="submission" date="2020-05" db="EMBL/GenBank/DDBJ databases">
        <title>High-Quality Genomes of Partial-Nitritation/Anammox System by Hierarchical Clustering Based Hybrid Assembly.</title>
        <authorList>
            <person name="Liu L."/>
            <person name="Wang Y."/>
            <person name="Che Y."/>
            <person name="Chen Y."/>
            <person name="Xia Y."/>
            <person name="Luo R."/>
            <person name="Cheng S.H."/>
            <person name="Zheng C."/>
            <person name="Zhang T."/>
        </authorList>
    </citation>
    <scope>NUCLEOTIDE SEQUENCE</scope>
    <source>
        <strain evidence="12">H1_PAT1</strain>
    </source>
</reference>
<dbReference type="InterPro" id="IPR001967">
    <property type="entry name" value="Peptidase_S11_N"/>
</dbReference>
<evidence type="ECO:0000256" key="9">
    <source>
        <dbReference type="RuleBase" id="RU004016"/>
    </source>
</evidence>
<dbReference type="GO" id="GO:0071555">
    <property type="term" value="P:cell wall organization"/>
    <property type="evidence" value="ECO:0007669"/>
    <property type="project" value="UniProtKB-KW"/>
</dbReference>
<dbReference type="GO" id="GO:0009252">
    <property type="term" value="P:peptidoglycan biosynthetic process"/>
    <property type="evidence" value="ECO:0007669"/>
    <property type="project" value="UniProtKB-KW"/>
</dbReference>
<feature type="active site" evidence="7">
    <location>
        <position position="117"/>
    </location>
</feature>
<dbReference type="InterPro" id="IPR036366">
    <property type="entry name" value="PGBDSf"/>
</dbReference>
<feature type="active site" description="Proton acceptor" evidence="7">
    <location>
        <position position="65"/>
    </location>
</feature>
<dbReference type="EMBL" id="JABTTY010000001">
    <property type="protein sequence ID" value="MBE7525631.1"/>
    <property type="molecule type" value="Genomic_DNA"/>
</dbReference>
<evidence type="ECO:0000313" key="12">
    <source>
        <dbReference type="EMBL" id="MBE7525631.1"/>
    </source>
</evidence>